<protein>
    <submittedName>
        <fullName evidence="1">Uncharacterized protein</fullName>
    </submittedName>
</protein>
<keyword evidence="2" id="KW-1185">Reference proteome</keyword>
<dbReference type="AlphaFoldDB" id="A0AAP0QJ23"/>
<comment type="caution">
    <text evidence="1">The sequence shown here is derived from an EMBL/GenBank/DDBJ whole genome shotgun (WGS) entry which is preliminary data.</text>
</comment>
<accession>A0AAP0QJ23</accession>
<evidence type="ECO:0000313" key="2">
    <source>
        <dbReference type="Proteomes" id="UP001428341"/>
    </source>
</evidence>
<name>A0AAP0QJ23_9ROSI</name>
<sequence>MFCCFHFFVYVGRCVESATRLACDSYEEKDQLSCLWRILMRQMGTIVNILDF</sequence>
<evidence type="ECO:0000313" key="1">
    <source>
        <dbReference type="EMBL" id="KAK9199623.1"/>
    </source>
</evidence>
<gene>
    <name evidence="1" type="ORF">WN944_014815</name>
</gene>
<organism evidence="1 2">
    <name type="scientific">Citrus x changshan-huyou</name>
    <dbReference type="NCBI Taxonomy" id="2935761"/>
    <lineage>
        <taxon>Eukaryota</taxon>
        <taxon>Viridiplantae</taxon>
        <taxon>Streptophyta</taxon>
        <taxon>Embryophyta</taxon>
        <taxon>Tracheophyta</taxon>
        <taxon>Spermatophyta</taxon>
        <taxon>Magnoliopsida</taxon>
        <taxon>eudicotyledons</taxon>
        <taxon>Gunneridae</taxon>
        <taxon>Pentapetalae</taxon>
        <taxon>rosids</taxon>
        <taxon>malvids</taxon>
        <taxon>Sapindales</taxon>
        <taxon>Rutaceae</taxon>
        <taxon>Aurantioideae</taxon>
        <taxon>Citrus</taxon>
    </lineage>
</organism>
<dbReference type="EMBL" id="JBCGBO010000005">
    <property type="protein sequence ID" value="KAK9199623.1"/>
    <property type="molecule type" value="Genomic_DNA"/>
</dbReference>
<dbReference type="Proteomes" id="UP001428341">
    <property type="component" value="Unassembled WGS sequence"/>
</dbReference>
<reference evidence="1 2" key="1">
    <citation type="submission" date="2024-05" db="EMBL/GenBank/DDBJ databases">
        <title>Haplotype-resolved chromosome-level genome assembly of Huyou (Citrus changshanensis).</title>
        <authorList>
            <person name="Miao C."/>
            <person name="Chen W."/>
            <person name="Wu Y."/>
            <person name="Wang L."/>
            <person name="Zhao S."/>
            <person name="Grierson D."/>
            <person name="Xu C."/>
            <person name="Chen K."/>
        </authorList>
    </citation>
    <scope>NUCLEOTIDE SEQUENCE [LARGE SCALE GENOMIC DNA]</scope>
    <source>
        <strain evidence="1">01-14</strain>
        <tissue evidence="1">Leaf</tissue>
    </source>
</reference>
<proteinExistence type="predicted"/>